<organism evidence="12 13">
    <name type="scientific">Acetivibrio ethanolgignens</name>
    <dbReference type="NCBI Taxonomy" id="290052"/>
    <lineage>
        <taxon>Bacteria</taxon>
        <taxon>Bacillati</taxon>
        <taxon>Bacillota</taxon>
        <taxon>Clostridia</taxon>
        <taxon>Eubacteriales</taxon>
        <taxon>Oscillospiraceae</taxon>
        <taxon>Acetivibrio</taxon>
    </lineage>
</organism>
<dbReference type="GO" id="GO:0009288">
    <property type="term" value="C:bacterial-type flagellum"/>
    <property type="evidence" value="ECO:0007669"/>
    <property type="project" value="InterPro"/>
</dbReference>
<dbReference type="STRING" id="290052.ASU35_00470"/>
<reference evidence="12 13" key="1">
    <citation type="submission" date="2015-11" db="EMBL/GenBank/DDBJ databases">
        <title>Butyribacter intestini gen. nov., sp. nov., a butyric acid-producing bacterium of the family Lachnospiraceae isolated from the human faeces.</title>
        <authorList>
            <person name="Zou Y."/>
            <person name="Xue W."/>
            <person name="Luo G."/>
            <person name="Lv M."/>
        </authorList>
    </citation>
    <scope>NUCLEOTIDE SEQUENCE [LARGE SCALE GENOMIC DNA]</scope>
    <source>
        <strain evidence="12 13">ACET-33324</strain>
    </source>
</reference>
<evidence type="ECO:0000256" key="4">
    <source>
        <dbReference type="ARBA" id="ARBA00022448"/>
    </source>
</evidence>
<keyword evidence="10" id="KW-1006">Bacterial flagellum protein export</keyword>
<sequence>MAKFIYKMQNLLSIKLKLEEQAKNAFGEARARLNQEEEKLSMLEGKKQSYERQLSESIAGKLNIREICQTEEAVEIMKYKIRIQSIAVTTAMQQLELARVKLNEAIQERKIQENLREQAFLTFMEELKAEEQKEVDERVSFMYRDSEEE</sequence>
<dbReference type="AlphaFoldDB" id="A0A0V8QKC5"/>
<dbReference type="InterPro" id="IPR012823">
    <property type="entry name" value="Flagell_FliJ"/>
</dbReference>
<evidence type="ECO:0000256" key="6">
    <source>
        <dbReference type="ARBA" id="ARBA00022500"/>
    </source>
</evidence>
<keyword evidence="5" id="KW-1003">Cell membrane</keyword>
<keyword evidence="9" id="KW-0472">Membrane</keyword>
<keyword evidence="13" id="KW-1185">Reference proteome</keyword>
<keyword evidence="4" id="KW-0813">Transport</keyword>
<evidence type="ECO:0000256" key="3">
    <source>
        <dbReference type="ARBA" id="ARBA00020392"/>
    </source>
</evidence>
<comment type="similarity">
    <text evidence="2">Belongs to the FliJ family.</text>
</comment>
<dbReference type="GO" id="GO:0071973">
    <property type="term" value="P:bacterial-type flagellum-dependent cell motility"/>
    <property type="evidence" value="ECO:0007669"/>
    <property type="project" value="InterPro"/>
</dbReference>
<evidence type="ECO:0000256" key="1">
    <source>
        <dbReference type="ARBA" id="ARBA00004413"/>
    </source>
</evidence>
<dbReference type="InterPro" id="IPR053716">
    <property type="entry name" value="Flag_assembly_chemotaxis_eff"/>
</dbReference>
<keyword evidence="8" id="KW-0653">Protein transport</keyword>
<dbReference type="Proteomes" id="UP000054874">
    <property type="component" value="Unassembled WGS sequence"/>
</dbReference>
<evidence type="ECO:0000313" key="12">
    <source>
        <dbReference type="EMBL" id="KSV60678.1"/>
    </source>
</evidence>
<evidence type="ECO:0000256" key="8">
    <source>
        <dbReference type="ARBA" id="ARBA00022927"/>
    </source>
</evidence>
<gene>
    <name evidence="12" type="ORF">ASU35_00470</name>
</gene>
<dbReference type="GO" id="GO:0006935">
    <property type="term" value="P:chemotaxis"/>
    <property type="evidence" value="ECO:0007669"/>
    <property type="project" value="UniProtKB-KW"/>
</dbReference>
<dbReference type="Pfam" id="PF02050">
    <property type="entry name" value="FliJ"/>
    <property type="match status" value="1"/>
</dbReference>
<dbReference type="NCBIfam" id="TIGR02473">
    <property type="entry name" value="flagell_FliJ"/>
    <property type="match status" value="1"/>
</dbReference>
<keyword evidence="11" id="KW-0175">Coiled coil</keyword>
<name>A0A0V8QKC5_9FIRM</name>
<dbReference type="GO" id="GO:0015031">
    <property type="term" value="P:protein transport"/>
    <property type="evidence" value="ECO:0007669"/>
    <property type="project" value="UniProtKB-KW"/>
</dbReference>
<evidence type="ECO:0000256" key="10">
    <source>
        <dbReference type="ARBA" id="ARBA00023225"/>
    </source>
</evidence>
<dbReference type="GO" id="GO:0005886">
    <property type="term" value="C:plasma membrane"/>
    <property type="evidence" value="ECO:0007669"/>
    <property type="project" value="UniProtKB-SubCell"/>
</dbReference>
<evidence type="ECO:0000256" key="2">
    <source>
        <dbReference type="ARBA" id="ARBA00010004"/>
    </source>
</evidence>
<evidence type="ECO:0000256" key="11">
    <source>
        <dbReference type="SAM" id="Coils"/>
    </source>
</evidence>
<accession>A0A0V8QKC5</accession>
<evidence type="ECO:0000256" key="7">
    <source>
        <dbReference type="ARBA" id="ARBA00022795"/>
    </source>
</evidence>
<dbReference type="GO" id="GO:0044781">
    <property type="term" value="P:bacterial-type flagellum organization"/>
    <property type="evidence" value="ECO:0007669"/>
    <property type="project" value="UniProtKB-KW"/>
</dbReference>
<dbReference type="EMBL" id="LNAM01000001">
    <property type="protein sequence ID" value="KSV60678.1"/>
    <property type="molecule type" value="Genomic_DNA"/>
</dbReference>
<dbReference type="OrthoDB" id="1767518at2"/>
<feature type="coiled-coil region" evidence="11">
    <location>
        <begin position="19"/>
        <end position="53"/>
    </location>
</feature>
<dbReference type="Gene3D" id="1.10.287.1700">
    <property type="match status" value="1"/>
</dbReference>
<evidence type="ECO:0000256" key="9">
    <source>
        <dbReference type="ARBA" id="ARBA00023136"/>
    </source>
</evidence>
<comment type="caution">
    <text evidence="12">The sequence shown here is derived from an EMBL/GenBank/DDBJ whole genome shotgun (WGS) entry which is preliminary data.</text>
</comment>
<dbReference type="RefSeq" id="WP_058351157.1">
    <property type="nucleotide sequence ID" value="NZ_CABMMD010000001.1"/>
</dbReference>
<keyword evidence="7" id="KW-1005">Bacterial flagellum biogenesis</keyword>
<keyword evidence="6" id="KW-0145">Chemotaxis</keyword>
<comment type="subcellular location">
    <subcellularLocation>
        <location evidence="1">Cell membrane</location>
        <topology evidence="1">Peripheral membrane protein</topology>
        <orientation evidence="1">Cytoplasmic side</orientation>
    </subcellularLocation>
</comment>
<protein>
    <recommendedName>
        <fullName evidence="3">Flagellar FliJ protein</fullName>
    </recommendedName>
</protein>
<feature type="coiled-coil region" evidence="11">
    <location>
        <begin position="88"/>
        <end position="115"/>
    </location>
</feature>
<evidence type="ECO:0000256" key="5">
    <source>
        <dbReference type="ARBA" id="ARBA00022475"/>
    </source>
</evidence>
<proteinExistence type="inferred from homology"/>
<evidence type="ECO:0000313" key="13">
    <source>
        <dbReference type="Proteomes" id="UP000054874"/>
    </source>
</evidence>